<reference evidence="5 6" key="1">
    <citation type="journal article" date="2013" name="BMC Genomics">
        <title>Reconstruction of the lipid metabolism for the microalga Monoraphidium neglectum from its genome sequence reveals characteristics suitable for biofuel production.</title>
        <authorList>
            <person name="Bogen C."/>
            <person name="Al-Dilaimi A."/>
            <person name="Albersmeier A."/>
            <person name="Wichmann J."/>
            <person name="Grundmann M."/>
            <person name="Rupp O."/>
            <person name="Lauersen K.J."/>
            <person name="Blifernez-Klassen O."/>
            <person name="Kalinowski J."/>
            <person name="Goesmann A."/>
            <person name="Mussgnug J.H."/>
            <person name="Kruse O."/>
        </authorList>
    </citation>
    <scope>NUCLEOTIDE SEQUENCE [LARGE SCALE GENOMIC DNA]</scope>
    <source>
        <strain evidence="5 6">SAG 48.87</strain>
    </source>
</reference>
<evidence type="ECO:0000256" key="3">
    <source>
        <dbReference type="SAM" id="MobiDB-lite"/>
    </source>
</evidence>
<accession>A0A0D2MY42</accession>
<evidence type="ECO:0000256" key="1">
    <source>
        <dbReference type="ARBA" id="ARBA00010502"/>
    </source>
</evidence>
<feature type="compositionally biased region" description="Polar residues" evidence="3">
    <location>
        <begin position="18"/>
        <end position="27"/>
    </location>
</feature>
<feature type="domain" description="EF-hand" evidence="4">
    <location>
        <begin position="68"/>
        <end position="103"/>
    </location>
</feature>
<feature type="region of interest" description="Disordered" evidence="3">
    <location>
        <begin position="1"/>
        <end position="43"/>
    </location>
</feature>
<keyword evidence="6" id="KW-1185">Reference proteome</keyword>
<dbReference type="AlphaFoldDB" id="A0A0D2MY42"/>
<name>A0A0D2MY42_9CHLO</name>
<dbReference type="SMART" id="SM00054">
    <property type="entry name" value="EFh"/>
    <property type="match status" value="2"/>
</dbReference>
<evidence type="ECO:0000256" key="2">
    <source>
        <dbReference type="ARBA" id="ARBA00022837"/>
    </source>
</evidence>
<dbReference type="OrthoDB" id="504540at2759"/>
<sequence>MGLISWMWGSSSSPGSSDTGAPNSRTDNPWRRLYDPGTAPNAAATQTTQYYDTVQGPGSPSVWDHVLKSESFRRKSFDDIDTDQDGFIDVAELRRAVGPSGPDASQLLREADKEGRGKISRRDFDAVMKGHFGTA</sequence>
<dbReference type="PROSITE" id="PS00018">
    <property type="entry name" value="EF_HAND_1"/>
    <property type="match status" value="1"/>
</dbReference>
<dbReference type="InterPro" id="IPR008406">
    <property type="entry name" value="DRM/ARP"/>
</dbReference>
<dbReference type="SUPFAM" id="SSF47473">
    <property type="entry name" value="EF-hand"/>
    <property type="match status" value="1"/>
</dbReference>
<dbReference type="Gene3D" id="1.10.238.10">
    <property type="entry name" value="EF-hand"/>
    <property type="match status" value="1"/>
</dbReference>
<dbReference type="GO" id="GO:0005509">
    <property type="term" value="F:calcium ion binding"/>
    <property type="evidence" value="ECO:0007669"/>
    <property type="project" value="InterPro"/>
</dbReference>
<gene>
    <name evidence="5" type="ORF">MNEG_8891</name>
</gene>
<evidence type="ECO:0000313" key="6">
    <source>
        <dbReference type="Proteomes" id="UP000054498"/>
    </source>
</evidence>
<dbReference type="InterPro" id="IPR002048">
    <property type="entry name" value="EF_hand_dom"/>
</dbReference>
<organism evidence="5 6">
    <name type="scientific">Monoraphidium neglectum</name>
    <dbReference type="NCBI Taxonomy" id="145388"/>
    <lineage>
        <taxon>Eukaryota</taxon>
        <taxon>Viridiplantae</taxon>
        <taxon>Chlorophyta</taxon>
        <taxon>core chlorophytes</taxon>
        <taxon>Chlorophyceae</taxon>
        <taxon>CS clade</taxon>
        <taxon>Sphaeropleales</taxon>
        <taxon>Selenastraceae</taxon>
        <taxon>Monoraphidium</taxon>
    </lineage>
</organism>
<feature type="compositionally biased region" description="Low complexity" evidence="3">
    <location>
        <begin position="1"/>
        <end position="17"/>
    </location>
</feature>
<dbReference type="RefSeq" id="XP_013898090.1">
    <property type="nucleotide sequence ID" value="XM_014042636.1"/>
</dbReference>
<dbReference type="PROSITE" id="PS50222">
    <property type="entry name" value="EF_HAND_2"/>
    <property type="match status" value="1"/>
</dbReference>
<dbReference type="EMBL" id="KK101966">
    <property type="protein sequence ID" value="KIY99070.1"/>
    <property type="molecule type" value="Genomic_DNA"/>
</dbReference>
<dbReference type="Pfam" id="PF05564">
    <property type="entry name" value="Auxin_repressed"/>
    <property type="match status" value="1"/>
</dbReference>
<keyword evidence="2" id="KW-0106">Calcium</keyword>
<comment type="similarity">
    <text evidence="1">Belongs to the DRM1/ARP family.</text>
</comment>
<dbReference type="GeneID" id="25741766"/>
<evidence type="ECO:0000259" key="4">
    <source>
        <dbReference type="PROSITE" id="PS50222"/>
    </source>
</evidence>
<dbReference type="CDD" id="cd00051">
    <property type="entry name" value="EFh"/>
    <property type="match status" value="1"/>
</dbReference>
<dbReference type="InterPro" id="IPR018247">
    <property type="entry name" value="EF_Hand_1_Ca_BS"/>
</dbReference>
<dbReference type="KEGG" id="mng:MNEG_8891"/>
<proteinExistence type="inferred from homology"/>
<dbReference type="Proteomes" id="UP000054498">
    <property type="component" value="Unassembled WGS sequence"/>
</dbReference>
<feature type="region of interest" description="Disordered" evidence="3">
    <location>
        <begin position="97"/>
        <end position="122"/>
    </location>
</feature>
<dbReference type="InterPro" id="IPR011992">
    <property type="entry name" value="EF-hand-dom_pair"/>
</dbReference>
<evidence type="ECO:0000313" key="5">
    <source>
        <dbReference type="EMBL" id="KIY99070.1"/>
    </source>
</evidence>
<feature type="compositionally biased region" description="Basic and acidic residues" evidence="3">
    <location>
        <begin position="109"/>
        <end position="122"/>
    </location>
</feature>
<dbReference type="Pfam" id="PF13499">
    <property type="entry name" value="EF-hand_7"/>
    <property type="match status" value="1"/>
</dbReference>
<protein>
    <recommendedName>
        <fullName evidence="4">EF-hand domain-containing protein</fullName>
    </recommendedName>
</protein>